<proteinExistence type="inferred from homology"/>
<dbReference type="PANTHER" id="PTHR23416">
    <property type="entry name" value="SIALIC ACID SYNTHASE-RELATED"/>
    <property type="match status" value="1"/>
</dbReference>
<dbReference type="SUPFAM" id="SSF51161">
    <property type="entry name" value="Trimeric LpxA-like enzymes"/>
    <property type="match status" value="1"/>
</dbReference>
<keyword evidence="2 4" id="KW-0808">Transferase</keyword>
<protein>
    <submittedName>
        <fullName evidence="4">Acetyltransferase-like isoleucine patch superfamily enzyme</fullName>
    </submittedName>
</protein>
<organism evidence="4 5">
    <name type="scientific">Sediminihabitans luteus</name>
    <dbReference type="NCBI Taxonomy" id="1138585"/>
    <lineage>
        <taxon>Bacteria</taxon>
        <taxon>Bacillati</taxon>
        <taxon>Actinomycetota</taxon>
        <taxon>Actinomycetes</taxon>
        <taxon>Micrococcales</taxon>
        <taxon>Cellulomonadaceae</taxon>
        <taxon>Sediminihabitans</taxon>
    </lineage>
</organism>
<reference evidence="4 5" key="1">
    <citation type="submission" date="2017-11" db="EMBL/GenBank/DDBJ databases">
        <title>Genomic Encyclopedia of Archaeal and Bacterial Type Strains, Phase II (KMG-II): From Individual Species to Whole Genera.</title>
        <authorList>
            <person name="Goeker M."/>
        </authorList>
    </citation>
    <scope>NUCLEOTIDE SEQUENCE [LARGE SCALE GENOMIC DNA]</scope>
    <source>
        <strain evidence="4 5">DSM 25478</strain>
    </source>
</reference>
<dbReference type="RefSeq" id="WP_100423877.1">
    <property type="nucleotide sequence ID" value="NZ_BOOX01000005.1"/>
</dbReference>
<dbReference type="InterPro" id="IPR011004">
    <property type="entry name" value="Trimer_LpxA-like_sf"/>
</dbReference>
<evidence type="ECO:0000313" key="5">
    <source>
        <dbReference type="Proteomes" id="UP000231693"/>
    </source>
</evidence>
<dbReference type="InterPro" id="IPR001451">
    <property type="entry name" value="Hexapep"/>
</dbReference>
<keyword evidence="5" id="KW-1185">Reference proteome</keyword>
<comment type="similarity">
    <text evidence="1">Belongs to the transferase hexapeptide repeat family.</text>
</comment>
<evidence type="ECO:0000256" key="1">
    <source>
        <dbReference type="ARBA" id="ARBA00007274"/>
    </source>
</evidence>
<name>A0A2M9CD97_9CELL</name>
<dbReference type="AlphaFoldDB" id="A0A2M9CD97"/>
<dbReference type="Gene3D" id="2.160.10.10">
    <property type="entry name" value="Hexapeptide repeat proteins"/>
    <property type="match status" value="1"/>
</dbReference>
<keyword evidence="3" id="KW-0677">Repeat</keyword>
<evidence type="ECO:0000313" key="4">
    <source>
        <dbReference type="EMBL" id="PJJ69271.1"/>
    </source>
</evidence>
<gene>
    <name evidence="4" type="ORF">CLV28_2734</name>
</gene>
<dbReference type="Pfam" id="PF00132">
    <property type="entry name" value="Hexapep"/>
    <property type="match status" value="1"/>
</dbReference>
<dbReference type="InterPro" id="IPR018357">
    <property type="entry name" value="Hexapep_transf_CS"/>
</dbReference>
<dbReference type="InterPro" id="IPR051159">
    <property type="entry name" value="Hexapeptide_acetyltransf"/>
</dbReference>
<dbReference type="Proteomes" id="UP000231693">
    <property type="component" value="Unassembled WGS sequence"/>
</dbReference>
<evidence type="ECO:0000256" key="2">
    <source>
        <dbReference type="ARBA" id="ARBA00022679"/>
    </source>
</evidence>
<accession>A0A2M9CD97</accession>
<dbReference type="GO" id="GO:0005829">
    <property type="term" value="C:cytosol"/>
    <property type="evidence" value="ECO:0007669"/>
    <property type="project" value="TreeGrafter"/>
</dbReference>
<sequence>MPVLFDNLYPTRGDRRLQLGSVLVEQPTSDEIARVLTEHGVEVGAGTVFVDQPRVAFTQATDAELGHRAVDPEAFRGAIRVGEACYVESGLNPAFPSGPVRLTSVRVNDRAPGRITIGDRVCLQGVAVVAYESVEIGDDVMFGPLVTVMDSSGHPLRGRGQPGEAERTTSAAVTIGARAWVGAGATILKGVQVGEDAVIGAQAVVYDDVPPGAVVIGNPARVVKQL</sequence>
<comment type="caution">
    <text evidence="4">The sequence shown here is derived from an EMBL/GenBank/DDBJ whole genome shotgun (WGS) entry which is preliminary data.</text>
</comment>
<dbReference type="EMBL" id="PGFE01000005">
    <property type="protein sequence ID" value="PJJ69271.1"/>
    <property type="molecule type" value="Genomic_DNA"/>
</dbReference>
<dbReference type="CDD" id="cd04647">
    <property type="entry name" value="LbH_MAT_like"/>
    <property type="match status" value="1"/>
</dbReference>
<dbReference type="PANTHER" id="PTHR23416:SF23">
    <property type="entry name" value="ACETYLTRANSFERASE C18B11.09C-RELATED"/>
    <property type="match status" value="1"/>
</dbReference>
<evidence type="ECO:0000256" key="3">
    <source>
        <dbReference type="ARBA" id="ARBA00022737"/>
    </source>
</evidence>
<dbReference type="PROSITE" id="PS00101">
    <property type="entry name" value="HEXAPEP_TRANSFERASES"/>
    <property type="match status" value="1"/>
</dbReference>
<dbReference type="GO" id="GO:0008374">
    <property type="term" value="F:O-acyltransferase activity"/>
    <property type="evidence" value="ECO:0007669"/>
    <property type="project" value="TreeGrafter"/>
</dbReference>